<keyword evidence="7" id="KW-1185">Reference proteome</keyword>
<dbReference type="KEGG" id="sted:SPTER_36710"/>
<dbReference type="AlphaFoldDB" id="A0A517DY17"/>
<dbReference type="Proteomes" id="UP000320776">
    <property type="component" value="Chromosome"/>
</dbReference>
<dbReference type="RefSeq" id="WP_144351654.1">
    <property type="nucleotide sequence ID" value="NZ_CP036259.1"/>
</dbReference>
<reference evidence="6 7" key="1">
    <citation type="submission" date="2019-02" db="EMBL/GenBank/DDBJ databases">
        <title>Closed genome of Sporomusa termitida DSM 4440.</title>
        <authorList>
            <person name="Poehlein A."/>
            <person name="Daniel R."/>
        </authorList>
    </citation>
    <scope>NUCLEOTIDE SEQUENCE [LARGE SCALE GENOMIC DNA]</scope>
    <source>
        <strain evidence="6 7">DSM 4440</strain>
    </source>
</reference>
<proteinExistence type="inferred from homology"/>
<dbReference type="InterPro" id="IPR005119">
    <property type="entry name" value="LysR_subst-bd"/>
</dbReference>
<dbReference type="PANTHER" id="PTHR30419">
    <property type="entry name" value="HTH-TYPE TRANSCRIPTIONAL REGULATOR YBHD"/>
    <property type="match status" value="1"/>
</dbReference>
<feature type="domain" description="HTH lysR-type" evidence="5">
    <location>
        <begin position="1"/>
        <end position="58"/>
    </location>
</feature>
<evidence type="ECO:0000256" key="2">
    <source>
        <dbReference type="ARBA" id="ARBA00023015"/>
    </source>
</evidence>
<dbReference type="PRINTS" id="PR00039">
    <property type="entry name" value="HTHLYSR"/>
</dbReference>
<keyword evidence="2" id="KW-0805">Transcription regulation</keyword>
<keyword evidence="3" id="KW-0238">DNA-binding</keyword>
<gene>
    <name evidence="6" type="primary">cynR_4</name>
    <name evidence="6" type="ORF">SPTER_36710</name>
</gene>
<dbReference type="GO" id="GO:0003700">
    <property type="term" value="F:DNA-binding transcription factor activity"/>
    <property type="evidence" value="ECO:0007669"/>
    <property type="project" value="InterPro"/>
</dbReference>
<dbReference type="GO" id="GO:0003677">
    <property type="term" value="F:DNA binding"/>
    <property type="evidence" value="ECO:0007669"/>
    <property type="project" value="UniProtKB-KW"/>
</dbReference>
<evidence type="ECO:0000313" key="7">
    <source>
        <dbReference type="Proteomes" id="UP000320776"/>
    </source>
</evidence>
<accession>A0A517DY17</accession>
<comment type="similarity">
    <text evidence="1">Belongs to the LysR transcriptional regulatory family.</text>
</comment>
<dbReference type="InterPro" id="IPR036390">
    <property type="entry name" value="WH_DNA-bd_sf"/>
</dbReference>
<protein>
    <submittedName>
        <fullName evidence="6">HTH-type transcriptional regulator CynR</fullName>
    </submittedName>
</protein>
<dbReference type="CDD" id="cd05466">
    <property type="entry name" value="PBP2_LTTR_substrate"/>
    <property type="match status" value="1"/>
</dbReference>
<dbReference type="InterPro" id="IPR036388">
    <property type="entry name" value="WH-like_DNA-bd_sf"/>
</dbReference>
<dbReference type="InterPro" id="IPR050950">
    <property type="entry name" value="HTH-type_LysR_regulators"/>
</dbReference>
<dbReference type="SUPFAM" id="SSF46785">
    <property type="entry name" value="Winged helix' DNA-binding domain"/>
    <property type="match status" value="1"/>
</dbReference>
<dbReference type="PANTHER" id="PTHR30419:SF8">
    <property type="entry name" value="NITROGEN ASSIMILATION TRANSCRIPTIONAL ACTIVATOR-RELATED"/>
    <property type="match status" value="1"/>
</dbReference>
<evidence type="ECO:0000256" key="3">
    <source>
        <dbReference type="ARBA" id="ARBA00023125"/>
    </source>
</evidence>
<evidence type="ECO:0000256" key="4">
    <source>
        <dbReference type="ARBA" id="ARBA00023163"/>
    </source>
</evidence>
<organism evidence="6 7">
    <name type="scientific">Sporomusa termitida</name>
    <dbReference type="NCBI Taxonomy" id="2377"/>
    <lineage>
        <taxon>Bacteria</taxon>
        <taxon>Bacillati</taxon>
        <taxon>Bacillota</taxon>
        <taxon>Negativicutes</taxon>
        <taxon>Selenomonadales</taxon>
        <taxon>Sporomusaceae</taxon>
        <taxon>Sporomusa</taxon>
    </lineage>
</organism>
<evidence type="ECO:0000313" key="6">
    <source>
        <dbReference type="EMBL" id="QDR82247.1"/>
    </source>
</evidence>
<dbReference type="GO" id="GO:0005829">
    <property type="term" value="C:cytosol"/>
    <property type="evidence" value="ECO:0007669"/>
    <property type="project" value="TreeGrafter"/>
</dbReference>
<dbReference type="Gene3D" id="1.10.10.10">
    <property type="entry name" value="Winged helix-like DNA-binding domain superfamily/Winged helix DNA-binding domain"/>
    <property type="match status" value="1"/>
</dbReference>
<dbReference type="InterPro" id="IPR000847">
    <property type="entry name" value="LysR_HTH_N"/>
</dbReference>
<dbReference type="FunFam" id="1.10.10.10:FF:000001">
    <property type="entry name" value="LysR family transcriptional regulator"/>
    <property type="match status" value="1"/>
</dbReference>
<name>A0A517DY17_9FIRM</name>
<evidence type="ECO:0000259" key="5">
    <source>
        <dbReference type="PROSITE" id="PS50931"/>
    </source>
</evidence>
<dbReference type="OrthoDB" id="1624015at2"/>
<keyword evidence="4" id="KW-0804">Transcription</keyword>
<dbReference type="Pfam" id="PF03466">
    <property type="entry name" value="LysR_substrate"/>
    <property type="match status" value="1"/>
</dbReference>
<dbReference type="Gene3D" id="3.40.190.290">
    <property type="match status" value="1"/>
</dbReference>
<dbReference type="PROSITE" id="PS50931">
    <property type="entry name" value="HTH_LYSR"/>
    <property type="match status" value="1"/>
</dbReference>
<dbReference type="EMBL" id="CP036259">
    <property type="protein sequence ID" value="QDR82247.1"/>
    <property type="molecule type" value="Genomic_DNA"/>
</dbReference>
<dbReference type="SUPFAM" id="SSF53850">
    <property type="entry name" value="Periplasmic binding protein-like II"/>
    <property type="match status" value="1"/>
</dbReference>
<evidence type="ECO:0000256" key="1">
    <source>
        <dbReference type="ARBA" id="ARBA00009437"/>
    </source>
</evidence>
<dbReference type="Pfam" id="PF00126">
    <property type="entry name" value="HTH_1"/>
    <property type="match status" value="1"/>
</dbReference>
<sequence>MELRQLEYFEAVSRLQNFTRAAEELHVAQPSITNAIQKLEEELGVFLFDRSQKKIAITAEGQAFQIRIKKILFDVRQAVHEMEDFRKLNRGSIKFAAPPMIGAYLFPNIFNLFKSAYPNLDLAVYEEGSLAARSMLEKEELDLGLIILPKSSTVLNTVPVTQQEIMLCLAPEHRLHTAKPVAFSQLQAEPFILLKEEFYHRQLILEECARHGFTPRIVFSSNQIETIKAMVASNAGISFLMNMVVRNQPNLVGVPLAEPLTITIGLAWKKGKYLSKAAQAFIDFIIAYTKSPSFRGLEKP</sequence>